<reference evidence="1" key="1">
    <citation type="journal article" date="2014" name="Microbiology">
        <title>A 2,4-dichlorophenoxyacetic acid degradation plasmid pM7012 discloses distribution of an unclassified megaplasmid group across bacterial species.</title>
        <authorList>
            <person name="Sakai Y."/>
            <person name="Ogawa N."/>
            <person name="Shimomura Y."/>
            <person name="Fujii T."/>
        </authorList>
    </citation>
    <scope>NUCLEOTIDE SEQUENCE</scope>
    <source>
        <strain evidence="1">M701</strain>
    </source>
</reference>
<organism evidence="1">
    <name type="scientific">Burkholderia sp. M701</name>
    <dbReference type="NCBI Taxonomy" id="326454"/>
    <lineage>
        <taxon>Bacteria</taxon>
        <taxon>Pseudomonadati</taxon>
        <taxon>Pseudomonadota</taxon>
        <taxon>Betaproteobacteria</taxon>
        <taxon>Burkholderiales</taxon>
        <taxon>Burkholderiaceae</taxon>
        <taxon>Burkholderia</taxon>
    </lineage>
</organism>
<accession>V5YNU5</accession>
<evidence type="ECO:0000313" key="1">
    <source>
        <dbReference type="EMBL" id="BAO18968.1"/>
    </source>
</evidence>
<proteinExistence type="predicted"/>
<dbReference type="AlphaFoldDB" id="V5YNU5"/>
<geneLocation type="plasmid" evidence="1">
    <name>pM7012</name>
</geneLocation>
<keyword evidence="1" id="KW-0614">Plasmid</keyword>
<sequence length="155" mass="17412">MVVGHRHHLMAGEVRRFQYTLVVVWCAPALLRRLEANLSIRSDLDVHDSPLLRLTFLITFDDSSFCGDRLNHLVPVSRNGDALARILGRNDKVFRVPVNGATPVIGPAVQSRVPLPKYRTDCILPIHSVKQKRVNARKVRRSAVCCVDDPDGFHS</sequence>
<protein>
    <submittedName>
        <fullName evidence="1">Uncharacterized protein</fullName>
    </submittedName>
</protein>
<dbReference type="EMBL" id="AB853026">
    <property type="protein sequence ID" value="BAO18968.1"/>
    <property type="molecule type" value="Genomic_DNA"/>
</dbReference>
<reference evidence="1" key="2">
    <citation type="submission" date="2024-06" db="EMBL/GenBank/DDBJ databases">
        <authorList>
            <person name="Sakai Y."/>
            <person name="Fujii T."/>
        </authorList>
    </citation>
    <scope>NUCLEOTIDE SEQUENCE</scope>
    <source>
        <strain evidence="1">M701</strain>
        <plasmid evidence="1">pM7012</plasmid>
    </source>
</reference>
<name>V5YNU5_9BURK</name>